<accession>A0ABW4BF37</accession>
<dbReference type="Pfam" id="PF00589">
    <property type="entry name" value="Phage_integrase"/>
    <property type="match status" value="1"/>
</dbReference>
<keyword evidence="2 4" id="KW-0238">DNA-binding</keyword>
<dbReference type="Proteomes" id="UP001597199">
    <property type="component" value="Unassembled WGS sequence"/>
</dbReference>
<dbReference type="InterPro" id="IPR050090">
    <property type="entry name" value="Tyrosine_recombinase_XerCD"/>
</dbReference>
<comment type="similarity">
    <text evidence="1">Belongs to the 'phage' integrase family.</text>
</comment>
<dbReference type="InterPro" id="IPR002104">
    <property type="entry name" value="Integrase_catalytic"/>
</dbReference>
<dbReference type="RefSeq" id="WP_204119815.1">
    <property type="nucleotide sequence ID" value="NZ_BOLV01000029.1"/>
</dbReference>
<dbReference type="InterPro" id="IPR044068">
    <property type="entry name" value="CB"/>
</dbReference>
<dbReference type="InterPro" id="IPR010998">
    <property type="entry name" value="Integrase_recombinase_N"/>
</dbReference>
<keyword evidence="8" id="KW-1185">Reference proteome</keyword>
<dbReference type="CDD" id="cd01189">
    <property type="entry name" value="INT_ICEBs1_C_like"/>
    <property type="match status" value="1"/>
</dbReference>
<gene>
    <name evidence="7" type="ORF">ACFQ41_05080</name>
</gene>
<dbReference type="SUPFAM" id="SSF56349">
    <property type="entry name" value="DNA breaking-rejoining enzymes"/>
    <property type="match status" value="1"/>
</dbReference>
<proteinExistence type="inferred from homology"/>
<name>A0ABW4BF37_9LACO</name>
<evidence type="ECO:0000256" key="4">
    <source>
        <dbReference type="PROSITE-ProRule" id="PRU01248"/>
    </source>
</evidence>
<organism evidence="7 8">
    <name type="scientific">Lacticaseibacillus suilingensis</name>
    <dbReference type="NCBI Taxonomy" id="2799577"/>
    <lineage>
        <taxon>Bacteria</taxon>
        <taxon>Bacillati</taxon>
        <taxon>Bacillota</taxon>
        <taxon>Bacilli</taxon>
        <taxon>Lactobacillales</taxon>
        <taxon>Lactobacillaceae</taxon>
        <taxon>Lacticaseibacillus</taxon>
    </lineage>
</organism>
<dbReference type="InterPro" id="IPR013762">
    <property type="entry name" value="Integrase-like_cat_sf"/>
</dbReference>
<dbReference type="PANTHER" id="PTHR30349">
    <property type="entry name" value="PHAGE INTEGRASE-RELATED"/>
    <property type="match status" value="1"/>
</dbReference>
<dbReference type="PROSITE" id="PS51898">
    <property type="entry name" value="TYR_RECOMBINASE"/>
    <property type="match status" value="1"/>
</dbReference>
<dbReference type="PROSITE" id="PS51900">
    <property type="entry name" value="CB"/>
    <property type="match status" value="1"/>
</dbReference>
<dbReference type="InterPro" id="IPR028259">
    <property type="entry name" value="AP2-like_int_N"/>
</dbReference>
<evidence type="ECO:0000259" key="5">
    <source>
        <dbReference type="PROSITE" id="PS51898"/>
    </source>
</evidence>
<reference evidence="8" key="1">
    <citation type="journal article" date="2019" name="Int. J. Syst. Evol. Microbiol.">
        <title>The Global Catalogue of Microorganisms (GCM) 10K type strain sequencing project: providing services to taxonomists for standard genome sequencing and annotation.</title>
        <authorList>
            <consortium name="The Broad Institute Genomics Platform"/>
            <consortium name="The Broad Institute Genome Sequencing Center for Infectious Disease"/>
            <person name="Wu L."/>
            <person name="Ma J."/>
        </authorList>
    </citation>
    <scope>NUCLEOTIDE SEQUENCE [LARGE SCALE GENOMIC DNA]</scope>
    <source>
        <strain evidence="8">CCM 9110</strain>
    </source>
</reference>
<evidence type="ECO:0000313" key="8">
    <source>
        <dbReference type="Proteomes" id="UP001597199"/>
    </source>
</evidence>
<dbReference type="EMBL" id="JBHTOA010000022">
    <property type="protein sequence ID" value="MFD1398673.1"/>
    <property type="molecule type" value="Genomic_DNA"/>
</dbReference>
<evidence type="ECO:0000256" key="3">
    <source>
        <dbReference type="ARBA" id="ARBA00023172"/>
    </source>
</evidence>
<keyword evidence="3" id="KW-0233">DNA recombination</keyword>
<comment type="caution">
    <text evidence="7">The sequence shown here is derived from an EMBL/GenBank/DDBJ whole genome shotgun (WGS) entry which is preliminary data.</text>
</comment>
<protein>
    <submittedName>
        <fullName evidence="7">Tyrosine-type recombinase/integrase</fullName>
    </submittedName>
</protein>
<dbReference type="InterPro" id="IPR011010">
    <property type="entry name" value="DNA_brk_join_enz"/>
</dbReference>
<evidence type="ECO:0000313" key="7">
    <source>
        <dbReference type="EMBL" id="MFD1398673.1"/>
    </source>
</evidence>
<dbReference type="Gene3D" id="1.10.443.10">
    <property type="entry name" value="Intergrase catalytic core"/>
    <property type="match status" value="1"/>
</dbReference>
<dbReference type="PANTHER" id="PTHR30349:SF64">
    <property type="entry name" value="PROPHAGE INTEGRASE INTD-RELATED"/>
    <property type="match status" value="1"/>
</dbReference>
<dbReference type="Gene3D" id="1.10.150.130">
    <property type="match status" value="1"/>
</dbReference>
<feature type="domain" description="Core-binding (CB)" evidence="6">
    <location>
        <begin position="60"/>
        <end position="154"/>
    </location>
</feature>
<evidence type="ECO:0000256" key="1">
    <source>
        <dbReference type="ARBA" id="ARBA00008857"/>
    </source>
</evidence>
<evidence type="ECO:0000256" key="2">
    <source>
        <dbReference type="ARBA" id="ARBA00023125"/>
    </source>
</evidence>
<dbReference type="Pfam" id="PF14657">
    <property type="entry name" value="Arm-DNA-bind_4"/>
    <property type="match status" value="1"/>
</dbReference>
<feature type="domain" description="Tyr recombinase" evidence="5">
    <location>
        <begin position="177"/>
        <end position="378"/>
    </location>
</feature>
<sequence>MASVFKRGKTWTYRASYLDEQGVRHQPTKGGYRTKALALAAANELEVSKLKGADLTGATVTLIGYYDQWLKTYKVGKHSQVTESRYPTIRRALVEYFGEDMPLKDITRTSWQSFINAYAAGTITPRNPKKPQPRSRDTVSKLNGYVHSMAESAIADRIIYTNFAAGYVNPGTAPLNQSLKYLEADQFTALLHYCQEHAKLTRMYLYCIATAILTGCRASEIIALQWSDIDFEHHIIHVTKSWDYVYGTGFKPTKTPSGVRDIDVPAELTDMLQRLRTEQSAYYMRTGYRDELDLVFRNNRHDVPGDAALNHGLKRVEVELGFEKPITFHGLRHTHVSYLLSKGVDIAYISHRLGHSDITITLRVYQHLLKSHEVAQAEHTVNVLSALSAQ</sequence>
<evidence type="ECO:0000259" key="6">
    <source>
        <dbReference type="PROSITE" id="PS51900"/>
    </source>
</evidence>